<dbReference type="Proteomes" id="UP001084197">
    <property type="component" value="Unassembled WGS sequence"/>
</dbReference>
<name>A0A9J6RDH5_9BACI</name>
<evidence type="ECO:0000313" key="3">
    <source>
        <dbReference type="Proteomes" id="UP001084197"/>
    </source>
</evidence>
<protein>
    <submittedName>
        <fullName evidence="2">PepSY domain-containing protein</fullName>
    </submittedName>
</protein>
<dbReference type="Pfam" id="PF03413">
    <property type="entry name" value="PepSY"/>
    <property type="match status" value="1"/>
</dbReference>
<organism evidence="2 3">
    <name type="scientific">Natronobacillus azotifigens</name>
    <dbReference type="NCBI Taxonomy" id="472978"/>
    <lineage>
        <taxon>Bacteria</taxon>
        <taxon>Bacillati</taxon>
        <taxon>Bacillota</taxon>
        <taxon>Bacilli</taxon>
        <taxon>Bacillales</taxon>
        <taxon>Bacillaceae</taxon>
        <taxon>Natronobacillus</taxon>
    </lineage>
</organism>
<sequence length="105" mass="11858">MNWKKLLFAGGIGAVIGYSVKAQLDNLPIRPEEALKQVKNAFRERGPVSGSWIYMKPEELTYNELDYTVYRGGITRTIDNVNTQYEFFIDAYTGSVIAVEETSSI</sequence>
<comment type="caution">
    <text evidence="2">The sequence shown here is derived from an EMBL/GenBank/DDBJ whole genome shotgun (WGS) entry which is preliminary data.</text>
</comment>
<keyword evidence="3" id="KW-1185">Reference proteome</keyword>
<dbReference type="RefSeq" id="WP_268780020.1">
    <property type="nucleotide sequence ID" value="NZ_JAPRAT010000014.1"/>
</dbReference>
<gene>
    <name evidence="2" type="ORF">OWO01_08490</name>
</gene>
<feature type="domain" description="PepSY" evidence="1">
    <location>
        <begin position="31"/>
        <end position="100"/>
    </location>
</feature>
<evidence type="ECO:0000313" key="2">
    <source>
        <dbReference type="EMBL" id="MCZ0703249.1"/>
    </source>
</evidence>
<dbReference type="InterPro" id="IPR025711">
    <property type="entry name" value="PepSY"/>
</dbReference>
<dbReference type="AlphaFoldDB" id="A0A9J6RDH5"/>
<reference evidence="2" key="1">
    <citation type="submission" date="2022-11" db="EMBL/GenBank/DDBJ databases">
        <title>WGS of Natronobacillus azotifigens 24KS-1, an anaerobic diazotrophic haloalkaliphile from soda-rich habitats.</title>
        <authorList>
            <person name="Sorokin D.Y."/>
            <person name="Merkel A.Y."/>
        </authorList>
    </citation>
    <scope>NUCLEOTIDE SEQUENCE</scope>
    <source>
        <strain evidence="2">24KS-1</strain>
    </source>
</reference>
<proteinExistence type="predicted"/>
<evidence type="ECO:0000259" key="1">
    <source>
        <dbReference type="Pfam" id="PF03413"/>
    </source>
</evidence>
<accession>A0A9J6RDH5</accession>
<dbReference type="EMBL" id="JAPRAT010000014">
    <property type="protein sequence ID" value="MCZ0703249.1"/>
    <property type="molecule type" value="Genomic_DNA"/>
</dbReference>